<dbReference type="Proteomes" id="UP000001593">
    <property type="component" value="Unassembled WGS sequence"/>
</dbReference>
<proteinExistence type="inferred from homology"/>
<evidence type="ECO:0000256" key="1">
    <source>
        <dbReference type="ARBA" id="ARBA00004479"/>
    </source>
</evidence>
<keyword evidence="11" id="KW-1185">Reference proteome</keyword>
<dbReference type="Gene3D" id="3.30.1490.140">
    <property type="entry name" value="Amyloidogenic glycoprotein, copper-binding domain"/>
    <property type="match status" value="1"/>
</dbReference>
<feature type="disulfide bond" evidence="8">
    <location>
        <begin position="35"/>
        <end position="63"/>
    </location>
</feature>
<accession>A7T9V3</accession>
<dbReference type="PANTHER" id="PTHR23103">
    <property type="entry name" value="ALZHEIMER'S DISEASE BETA-AMYLOID RELATED"/>
    <property type="match status" value="1"/>
</dbReference>
<dbReference type="InterPro" id="IPR008155">
    <property type="entry name" value="Amyloid_glyco"/>
</dbReference>
<dbReference type="SUPFAM" id="SSF89811">
    <property type="entry name" value="Amyloid beta a4 protein copper binding domain (domain 2)"/>
    <property type="match status" value="1"/>
</dbReference>
<dbReference type="PROSITE" id="PS51869">
    <property type="entry name" value="APP_E1"/>
    <property type="match status" value="1"/>
</dbReference>
<evidence type="ECO:0000256" key="2">
    <source>
        <dbReference type="ARBA" id="ARBA00022692"/>
    </source>
</evidence>
<evidence type="ECO:0000313" key="10">
    <source>
        <dbReference type="EMBL" id="EDO27219.1"/>
    </source>
</evidence>
<keyword evidence="2" id="KW-0812">Transmembrane</keyword>
<feature type="disulfide bond" evidence="8">
    <location>
        <begin position="10"/>
        <end position="64"/>
    </location>
</feature>
<comment type="subcellular location">
    <subcellularLocation>
        <location evidence="1">Membrane</location>
        <topology evidence="1">Single-pass type I membrane protein</topology>
    </subcellularLocation>
</comment>
<name>A7T9V3_NEMVE</name>
<dbReference type="GO" id="GO:0008201">
    <property type="term" value="F:heparin binding"/>
    <property type="evidence" value="ECO:0007669"/>
    <property type="project" value="UniProtKB-UniRule"/>
</dbReference>
<feature type="non-terminal residue" evidence="10">
    <location>
        <position position="66"/>
    </location>
</feature>
<reference evidence="10 11" key="1">
    <citation type="journal article" date="2007" name="Science">
        <title>Sea anemone genome reveals ancestral eumetazoan gene repertoire and genomic organization.</title>
        <authorList>
            <person name="Putnam N.H."/>
            <person name="Srivastava M."/>
            <person name="Hellsten U."/>
            <person name="Dirks B."/>
            <person name="Chapman J."/>
            <person name="Salamov A."/>
            <person name="Terry A."/>
            <person name="Shapiro H."/>
            <person name="Lindquist E."/>
            <person name="Kapitonov V.V."/>
            <person name="Jurka J."/>
            <person name="Genikhovich G."/>
            <person name="Grigoriev I.V."/>
            <person name="Lucas S.M."/>
            <person name="Steele R.E."/>
            <person name="Finnerty J.R."/>
            <person name="Technau U."/>
            <person name="Martindale M.Q."/>
            <person name="Rokhsar D.S."/>
        </authorList>
    </citation>
    <scope>NUCLEOTIDE SEQUENCE [LARGE SCALE GENOMIC DNA]</scope>
    <source>
        <strain evidence="11">CH2 X CH6</strain>
    </source>
</reference>
<protein>
    <recommendedName>
        <fullName evidence="9">E1 domain-containing protein</fullName>
    </recommendedName>
</protein>
<dbReference type="GO" id="GO:0016020">
    <property type="term" value="C:membrane"/>
    <property type="evidence" value="ECO:0007669"/>
    <property type="project" value="UniProtKB-SubCell"/>
</dbReference>
<dbReference type="InterPro" id="IPR008154">
    <property type="entry name" value="Amyloid_glyco_extra"/>
</dbReference>
<dbReference type="Pfam" id="PF12924">
    <property type="entry name" value="APP_Cu_bd"/>
    <property type="match status" value="1"/>
</dbReference>
<evidence type="ECO:0000256" key="5">
    <source>
        <dbReference type="ARBA" id="ARBA00023136"/>
    </source>
</evidence>
<evidence type="ECO:0000313" key="11">
    <source>
        <dbReference type="Proteomes" id="UP000001593"/>
    </source>
</evidence>
<gene>
    <name evidence="10" type="ORF">NEMVEDRAFT_v1g9244</name>
</gene>
<dbReference type="PhylomeDB" id="A7T9V3"/>
<feature type="domain" description="E1" evidence="9">
    <location>
        <begin position="1"/>
        <end position="66"/>
    </location>
</feature>
<evidence type="ECO:0000256" key="8">
    <source>
        <dbReference type="PROSITE-ProRule" id="PRU01217"/>
    </source>
</evidence>
<sequence length="66" mass="7397">ADALLVPPGCRFQHLHPGSECKSHDFWKIKAEEKCKDQDANLRYYGVLLPCNTGLFTGVEFVCCPV</sequence>
<dbReference type="PANTHER" id="PTHR23103:SF15">
    <property type="entry name" value="AMYLOID-BETA-LIKE PROTEIN"/>
    <property type="match status" value="1"/>
</dbReference>
<evidence type="ECO:0000259" key="9">
    <source>
        <dbReference type="PROSITE" id="PS51869"/>
    </source>
</evidence>
<dbReference type="STRING" id="45351.A7T9V3"/>
<evidence type="ECO:0000256" key="3">
    <source>
        <dbReference type="ARBA" id="ARBA00022729"/>
    </source>
</evidence>
<comment type="similarity">
    <text evidence="8">Belongs to the APP family.</text>
</comment>
<keyword evidence="4" id="KW-1133">Transmembrane helix</keyword>
<keyword evidence="5" id="KW-0472">Membrane</keyword>
<dbReference type="PROSITE" id="PS00319">
    <property type="entry name" value="APP_CUBD"/>
    <property type="match status" value="1"/>
</dbReference>
<feature type="non-terminal residue" evidence="10">
    <location>
        <position position="1"/>
    </location>
</feature>
<organism evidence="10 11">
    <name type="scientific">Nematostella vectensis</name>
    <name type="common">Starlet sea anemone</name>
    <dbReference type="NCBI Taxonomy" id="45351"/>
    <lineage>
        <taxon>Eukaryota</taxon>
        <taxon>Metazoa</taxon>
        <taxon>Cnidaria</taxon>
        <taxon>Anthozoa</taxon>
        <taxon>Hexacorallia</taxon>
        <taxon>Actiniaria</taxon>
        <taxon>Edwardsiidae</taxon>
        <taxon>Nematostella</taxon>
    </lineage>
</organism>
<dbReference type="HOGENOM" id="CLU_014607_2_1_1"/>
<keyword evidence="3" id="KW-0732">Signal</keyword>
<evidence type="ECO:0000256" key="4">
    <source>
        <dbReference type="ARBA" id="ARBA00022989"/>
    </source>
</evidence>
<dbReference type="EMBL" id="DS473640">
    <property type="protein sequence ID" value="EDO27219.1"/>
    <property type="molecule type" value="Genomic_DNA"/>
</dbReference>
<comment type="caution">
    <text evidence="8">Lacks conserved residue(s) required for the propagation of feature annotation.</text>
</comment>
<dbReference type="AlphaFoldDB" id="A7T9V3"/>
<keyword evidence="7" id="KW-0325">Glycoprotein</keyword>
<evidence type="ECO:0000256" key="7">
    <source>
        <dbReference type="ARBA" id="ARBA00023180"/>
    </source>
</evidence>
<dbReference type="InterPro" id="IPR036669">
    <property type="entry name" value="Amyloid_Cu-bd_sf"/>
</dbReference>
<dbReference type="eggNOG" id="KOG3540">
    <property type="taxonomic scope" value="Eukaryota"/>
</dbReference>
<evidence type="ECO:0000256" key="6">
    <source>
        <dbReference type="ARBA" id="ARBA00023157"/>
    </source>
</evidence>
<dbReference type="GO" id="GO:0046914">
    <property type="term" value="F:transition metal ion binding"/>
    <property type="evidence" value="ECO:0007669"/>
    <property type="project" value="InterPro"/>
</dbReference>
<keyword evidence="6 8" id="KW-1015">Disulfide bond</keyword>
<dbReference type="SMART" id="SM00006">
    <property type="entry name" value="A4_EXTRA"/>
    <property type="match status" value="1"/>
</dbReference>
<dbReference type="InParanoid" id="A7T9V3"/>
<feature type="region of interest" description="CuBD subdomain" evidence="8">
    <location>
        <begin position="8"/>
        <end position="66"/>
    </location>
</feature>
<dbReference type="InterPro" id="IPR011178">
    <property type="entry name" value="Amyloid_glyco_Cu-bd"/>
</dbReference>
<feature type="region of interest" description="GFLD subdomain" evidence="8">
    <location>
        <position position="1"/>
    </location>
</feature>
<feature type="disulfide bond" evidence="8">
    <location>
        <begin position="21"/>
        <end position="51"/>
    </location>
</feature>
<dbReference type="InterPro" id="IPR019744">
    <property type="entry name" value="APP_CUBD_CS"/>
</dbReference>